<dbReference type="Proteomes" id="UP000198505">
    <property type="component" value="Unassembled WGS sequence"/>
</dbReference>
<evidence type="ECO:0000313" key="1">
    <source>
        <dbReference type="EMBL" id="SES32755.1"/>
    </source>
</evidence>
<sequence length="99" mass="10709">MNTDKTMLALYEAHLQLKNLAAELQAQPTQNSQTAGEELMREVEKLGCQITQIEATLDDNSLAIGATLAAALSENPPRVIGVDWGKPEGDHTCFKEVTA</sequence>
<evidence type="ECO:0000313" key="2">
    <source>
        <dbReference type="Proteomes" id="UP000198505"/>
    </source>
</evidence>
<dbReference type="AlphaFoldDB" id="A0A1H9WFZ9"/>
<dbReference type="EMBL" id="FOGS01000014">
    <property type="protein sequence ID" value="SES32755.1"/>
    <property type="molecule type" value="Genomic_DNA"/>
</dbReference>
<organism evidence="1 2">
    <name type="scientific">Vreelandella subterranea</name>
    <dbReference type="NCBI Taxonomy" id="416874"/>
    <lineage>
        <taxon>Bacteria</taxon>
        <taxon>Pseudomonadati</taxon>
        <taxon>Pseudomonadota</taxon>
        <taxon>Gammaproteobacteria</taxon>
        <taxon>Oceanospirillales</taxon>
        <taxon>Halomonadaceae</taxon>
        <taxon>Vreelandella</taxon>
    </lineage>
</organism>
<name>A0A1H9WFZ9_9GAMM</name>
<dbReference type="STRING" id="416874.SAMN04487958_11492"/>
<proteinExistence type="predicted"/>
<keyword evidence="2" id="KW-1185">Reference proteome</keyword>
<protein>
    <submittedName>
        <fullName evidence="1">Uncharacterized protein</fullName>
    </submittedName>
</protein>
<reference evidence="2" key="1">
    <citation type="submission" date="2016-10" db="EMBL/GenBank/DDBJ databases">
        <authorList>
            <person name="Varghese N."/>
            <person name="Submissions S."/>
        </authorList>
    </citation>
    <scope>NUCLEOTIDE SEQUENCE [LARGE SCALE GENOMIC DNA]</scope>
    <source>
        <strain evidence="2">CGMCC 1.6495</strain>
    </source>
</reference>
<gene>
    <name evidence="1" type="ORF">SAMN04487958_11492</name>
</gene>
<accession>A0A1H9WFZ9</accession>
<dbReference type="RefSeq" id="WP_092830692.1">
    <property type="nucleotide sequence ID" value="NZ_FOGS01000014.1"/>
</dbReference>